<evidence type="ECO:0000256" key="1">
    <source>
        <dbReference type="SAM" id="Phobius"/>
    </source>
</evidence>
<feature type="transmembrane region" description="Helical" evidence="1">
    <location>
        <begin position="394"/>
        <end position="415"/>
    </location>
</feature>
<feature type="transmembrane region" description="Helical" evidence="1">
    <location>
        <begin position="187"/>
        <end position="207"/>
    </location>
</feature>
<dbReference type="STRING" id="1802424.A2480_03570"/>
<proteinExistence type="predicted"/>
<organism evidence="2 3">
    <name type="scientific">Candidatus Uhrbacteria bacterium RIFOXYC2_FULL_47_19</name>
    <dbReference type="NCBI Taxonomy" id="1802424"/>
    <lineage>
        <taxon>Bacteria</taxon>
        <taxon>Candidatus Uhriibacteriota</taxon>
    </lineage>
</organism>
<accession>A0A1F7WBY6</accession>
<feature type="transmembrane region" description="Helical" evidence="1">
    <location>
        <begin position="214"/>
        <end position="230"/>
    </location>
</feature>
<dbReference type="AlphaFoldDB" id="A0A1F7WBY6"/>
<evidence type="ECO:0000313" key="2">
    <source>
        <dbReference type="EMBL" id="OGM00334.1"/>
    </source>
</evidence>
<feature type="transmembrane region" description="Helical" evidence="1">
    <location>
        <begin position="303"/>
        <end position="324"/>
    </location>
</feature>
<feature type="transmembrane region" description="Helical" evidence="1">
    <location>
        <begin position="15"/>
        <end position="38"/>
    </location>
</feature>
<comment type="caution">
    <text evidence="2">The sequence shown here is derived from an EMBL/GenBank/DDBJ whole genome shotgun (WGS) entry which is preliminary data.</text>
</comment>
<feature type="transmembrane region" description="Helical" evidence="1">
    <location>
        <begin position="364"/>
        <end position="382"/>
    </location>
</feature>
<evidence type="ECO:0000313" key="3">
    <source>
        <dbReference type="Proteomes" id="UP000176988"/>
    </source>
</evidence>
<feature type="transmembrane region" description="Helical" evidence="1">
    <location>
        <begin position="264"/>
        <end position="283"/>
    </location>
</feature>
<gene>
    <name evidence="2" type="ORF">A2480_03570</name>
</gene>
<dbReference type="Proteomes" id="UP000176988">
    <property type="component" value="Unassembled WGS sequence"/>
</dbReference>
<feature type="transmembrane region" description="Helical" evidence="1">
    <location>
        <begin position="333"/>
        <end position="352"/>
    </location>
</feature>
<feature type="transmembrane region" description="Helical" evidence="1">
    <location>
        <begin position="236"/>
        <end position="252"/>
    </location>
</feature>
<feature type="transmembrane region" description="Helical" evidence="1">
    <location>
        <begin position="109"/>
        <end position="134"/>
    </location>
</feature>
<dbReference type="EMBL" id="MGFG01000033">
    <property type="protein sequence ID" value="OGM00334.1"/>
    <property type="molecule type" value="Genomic_DNA"/>
</dbReference>
<keyword evidence="1" id="KW-1133">Transmembrane helix</keyword>
<keyword evidence="1" id="KW-0472">Membrane</keyword>
<evidence type="ECO:0008006" key="4">
    <source>
        <dbReference type="Google" id="ProtNLM"/>
    </source>
</evidence>
<keyword evidence="1" id="KW-0812">Transmembrane</keyword>
<feature type="transmembrane region" description="Helical" evidence="1">
    <location>
        <begin position="141"/>
        <end position="161"/>
    </location>
</feature>
<reference evidence="2 3" key="1">
    <citation type="journal article" date="2016" name="Nat. Commun.">
        <title>Thousands of microbial genomes shed light on interconnected biogeochemical processes in an aquifer system.</title>
        <authorList>
            <person name="Anantharaman K."/>
            <person name="Brown C.T."/>
            <person name="Hug L.A."/>
            <person name="Sharon I."/>
            <person name="Castelle C.J."/>
            <person name="Probst A.J."/>
            <person name="Thomas B.C."/>
            <person name="Singh A."/>
            <person name="Wilkins M.J."/>
            <person name="Karaoz U."/>
            <person name="Brodie E.L."/>
            <person name="Williams K.H."/>
            <person name="Hubbard S.S."/>
            <person name="Banfield J.F."/>
        </authorList>
    </citation>
    <scope>NUCLEOTIDE SEQUENCE [LARGE SCALE GENOMIC DNA]</scope>
</reference>
<name>A0A1F7WBY6_9BACT</name>
<sequence>MSLIELTKSITRREWLVVAAAAFIMMLLTSFPPVYGWLVGLFRGQEWNGLQIFSPGDFGVYLSYIRQARGGAFFLDNIFVVGEPVTPVINLFWWSVGLLARLTSLGPVAAFYVARSLSVLPLAVVCYLAVSFFLRQQTERLIAFLLLMFGSGWGLLASPFLSTVGPSVSWPIDLWVPESNLFASQMYSPHFVFSWTLLILSMLLLALAYETRQLRYGLLAGLVALLLFEFHPFHAPTLYIAGFFSWLALTIFNRDGAVWRRLMAFVLFVVVSCPSVIYHYFLLNSADGLTREITAANVTLTPGWPYVLLGFGLPLVLAPVGLFLCRRNGSPQLIGFLVVWALSHLVLSYFPFSFQRRFLEGAEFPLVVLAAPVIVLMVGRLIKTIRMFRRSIIPAIGLLLLLLVFASSIDIYTSILQLSPDAFFSSDESLVLEWIRESTPVDAAFISSGASGHLVAGWTGRRVLFGHWVNSGNVERRQSEVKEFFGQSDNVTRVEFMRLRGLTHVLVGPEERAATGGEFVIEPSFRQVYTVGEFEVYELQE</sequence>
<protein>
    <recommendedName>
        <fullName evidence="4">Glycosyltransferase RgtA/B/C/D-like domain-containing protein</fullName>
    </recommendedName>
</protein>